<dbReference type="SUPFAM" id="SSF56801">
    <property type="entry name" value="Acetyl-CoA synthetase-like"/>
    <property type="match status" value="1"/>
</dbReference>
<dbReference type="EMBL" id="CP018800">
    <property type="protein sequence ID" value="ATX83087.1"/>
    <property type="molecule type" value="Genomic_DNA"/>
</dbReference>
<keyword evidence="2" id="KW-0067">ATP-binding</keyword>
<evidence type="ECO:0000313" key="6">
    <source>
        <dbReference type="Proteomes" id="UP000231637"/>
    </source>
</evidence>
<dbReference type="PANTHER" id="PTHR43272">
    <property type="entry name" value="LONG-CHAIN-FATTY-ACID--COA LIGASE"/>
    <property type="match status" value="1"/>
</dbReference>
<evidence type="ECO:0000259" key="4">
    <source>
        <dbReference type="Pfam" id="PF00501"/>
    </source>
</evidence>
<protein>
    <submittedName>
        <fullName evidence="5">Long-chain acyl-CoA synthetase</fullName>
        <ecNumber evidence="5">6.2.1.3</ecNumber>
    </submittedName>
</protein>
<dbReference type="Pfam" id="PF00501">
    <property type="entry name" value="AMP-binding"/>
    <property type="match status" value="1"/>
</dbReference>
<keyword evidence="5" id="KW-0436">Ligase</keyword>
<dbReference type="EC" id="6.2.1.3" evidence="5"/>
<keyword evidence="6" id="KW-1185">Reference proteome</keyword>
<dbReference type="Proteomes" id="UP000231637">
    <property type="component" value="Chromosome"/>
</dbReference>
<accession>A0A2K8L731</accession>
<dbReference type="GO" id="GO:0004467">
    <property type="term" value="F:long-chain fatty acid-CoA ligase activity"/>
    <property type="evidence" value="ECO:0007669"/>
    <property type="project" value="UniProtKB-EC"/>
</dbReference>
<name>A0A2K8L731_9PROT</name>
<sequence length="626" mass="70011">MESLPSCKYFAKLGFTDRRACHAPQPRSLGHKASETVLILEMPDIDSIRNLPEALFRTTDVAAARPAQWYRKNGEYLPITYAQLTTRVRRVASGLMSAGINPGDRIGLLMENRPEWAVVDYAILAIGAVTVPLYCTYRPQDIAYVLEDSGTTMALTSGGHLLRDLKKAASECPALKRIYAVDEDGDGKLVHNLTKLEGGDVDEERLNRRLTRIEREQLATIVYTSGTTANPKGVMLTHGNILTNLETVPNVIELLREERMLSFLPLAHTLERTASHFLPYTYGISVAFAERPDTVAKNMAEARPTIMVAVPRMLEVVRSRILGQIAKQSPLKQKLFNTYFDLACKKSCGPVEGWMLKLLDKLVGEKIRARFGGRMRVMVSGGAPLNPEVALFFEALKLPVLEGYGLTESAPLLSANPMHDRRIGSVGLPGKGVEIKIAEDGEIIARGNNIMPGYWKNRKATKEALIDGWLHTGDVGEFDKDGYLRITDRKKDIIVNSGGENIAPQRIEGLLVTHEEIDQVVVYGDQKPYLVALLVPNQEACVAWAREQGLPETDWDQLCDSGILKKHLQMRISNMLKPLNSFEQVRRIHLLHKPFTIESGLMTPTMKIKRRKVYEMYRKVLEALYA</sequence>
<dbReference type="Gene3D" id="3.30.300.30">
    <property type="match status" value="1"/>
</dbReference>
<dbReference type="GO" id="GO:0016020">
    <property type="term" value="C:membrane"/>
    <property type="evidence" value="ECO:0007669"/>
    <property type="project" value="TreeGrafter"/>
</dbReference>
<dbReference type="GO" id="GO:0005524">
    <property type="term" value="F:ATP binding"/>
    <property type="evidence" value="ECO:0007669"/>
    <property type="project" value="UniProtKB-KW"/>
</dbReference>
<dbReference type="KEGG" id="mfn:Ga0123462_2253"/>
<organism evidence="5 6">
    <name type="scientific">Mariprofundus ferrinatatus</name>
    <dbReference type="NCBI Taxonomy" id="1921087"/>
    <lineage>
        <taxon>Bacteria</taxon>
        <taxon>Pseudomonadati</taxon>
        <taxon>Pseudomonadota</taxon>
        <taxon>Candidatius Mariprofundia</taxon>
        <taxon>Mariprofundales</taxon>
        <taxon>Mariprofundaceae</taxon>
        <taxon>Mariprofundus</taxon>
    </lineage>
</organism>
<evidence type="ECO:0000313" key="5">
    <source>
        <dbReference type="EMBL" id="ATX83087.1"/>
    </source>
</evidence>
<dbReference type="AlphaFoldDB" id="A0A2K8L731"/>
<dbReference type="InterPro" id="IPR045851">
    <property type="entry name" value="AMP-bd_C_sf"/>
</dbReference>
<proteinExistence type="predicted"/>
<reference evidence="5 6" key="1">
    <citation type="submission" date="2016-12" db="EMBL/GenBank/DDBJ databases">
        <title>Isolation and genomic insights into novel planktonic Zetaproteobacteria from stratified waters of the Chesapeake Bay.</title>
        <authorList>
            <person name="McAllister S.M."/>
            <person name="Kato S."/>
            <person name="Chan C.S."/>
            <person name="Chiu B.K."/>
            <person name="Field E.K."/>
        </authorList>
    </citation>
    <scope>NUCLEOTIDE SEQUENCE [LARGE SCALE GENOMIC DNA]</scope>
    <source>
        <strain evidence="5 6">CP-8</strain>
    </source>
</reference>
<keyword evidence="1" id="KW-0547">Nucleotide-binding</keyword>
<feature type="domain" description="AMP-dependent synthetase/ligase" evidence="4">
    <location>
        <begin position="70"/>
        <end position="455"/>
    </location>
</feature>
<gene>
    <name evidence="5" type="ORF">Ga0123462_2253</name>
</gene>
<evidence type="ECO:0000256" key="3">
    <source>
        <dbReference type="ARBA" id="ARBA00024484"/>
    </source>
</evidence>
<dbReference type="Pfam" id="PF23562">
    <property type="entry name" value="AMP-binding_C_3"/>
    <property type="match status" value="1"/>
</dbReference>
<dbReference type="PANTHER" id="PTHR43272:SF33">
    <property type="entry name" value="AMP-BINDING DOMAIN-CONTAINING PROTEIN-RELATED"/>
    <property type="match status" value="1"/>
</dbReference>
<comment type="catalytic activity">
    <reaction evidence="3">
        <text>a long-chain fatty acid + ATP + CoA = a long-chain fatty acyl-CoA + AMP + diphosphate</text>
        <dbReference type="Rhea" id="RHEA:15421"/>
        <dbReference type="ChEBI" id="CHEBI:30616"/>
        <dbReference type="ChEBI" id="CHEBI:33019"/>
        <dbReference type="ChEBI" id="CHEBI:57287"/>
        <dbReference type="ChEBI" id="CHEBI:57560"/>
        <dbReference type="ChEBI" id="CHEBI:83139"/>
        <dbReference type="ChEBI" id="CHEBI:456215"/>
        <dbReference type="EC" id="6.2.1.3"/>
    </reaction>
    <physiologicalReaction direction="left-to-right" evidence="3">
        <dbReference type="Rhea" id="RHEA:15422"/>
    </physiologicalReaction>
</comment>
<dbReference type="InterPro" id="IPR042099">
    <property type="entry name" value="ANL_N_sf"/>
</dbReference>
<dbReference type="InterPro" id="IPR000873">
    <property type="entry name" value="AMP-dep_synth/lig_dom"/>
</dbReference>
<dbReference type="Gene3D" id="3.40.50.12780">
    <property type="entry name" value="N-terminal domain of ligase-like"/>
    <property type="match status" value="1"/>
</dbReference>
<dbReference type="CDD" id="cd05907">
    <property type="entry name" value="VL_LC_FACS_like"/>
    <property type="match status" value="1"/>
</dbReference>
<evidence type="ECO:0000256" key="1">
    <source>
        <dbReference type="ARBA" id="ARBA00022741"/>
    </source>
</evidence>
<evidence type="ECO:0000256" key="2">
    <source>
        <dbReference type="ARBA" id="ARBA00022840"/>
    </source>
</evidence>